<keyword evidence="10" id="KW-1185">Reference proteome</keyword>
<dbReference type="GO" id="GO:0003848">
    <property type="term" value="F:2-amino-4-hydroxy-6-hydroxymethyldihydropteridine diphosphokinase activity"/>
    <property type="evidence" value="ECO:0007669"/>
    <property type="project" value="UniProtKB-EC"/>
</dbReference>
<keyword evidence="6" id="KW-0067">ATP-binding</keyword>
<evidence type="ECO:0000256" key="3">
    <source>
        <dbReference type="ARBA" id="ARBA00022679"/>
    </source>
</evidence>
<keyword evidence="5 9" id="KW-0418">Kinase</keyword>
<dbReference type="InterPro" id="IPR000550">
    <property type="entry name" value="Hppk"/>
</dbReference>
<evidence type="ECO:0000256" key="1">
    <source>
        <dbReference type="ARBA" id="ARBA00005051"/>
    </source>
</evidence>
<organism evidence="9 10">
    <name type="scientific">Deinococcus radiophilus</name>
    <dbReference type="NCBI Taxonomy" id="32062"/>
    <lineage>
        <taxon>Bacteria</taxon>
        <taxon>Thermotogati</taxon>
        <taxon>Deinococcota</taxon>
        <taxon>Deinococci</taxon>
        <taxon>Deinococcales</taxon>
        <taxon>Deinococcaceae</taxon>
        <taxon>Deinococcus</taxon>
    </lineage>
</organism>
<dbReference type="PANTHER" id="PTHR43071:SF1">
    <property type="entry name" value="2-AMINO-4-HYDROXY-6-HYDROXYMETHYLDIHYDROPTERIDINE PYROPHOSPHOKINASE"/>
    <property type="match status" value="1"/>
</dbReference>
<reference evidence="9 10" key="1">
    <citation type="submission" date="2018-12" db="EMBL/GenBank/DDBJ databases">
        <title>Deinococcus radiophilus ATCC 27603 genome sequencing and assembly.</title>
        <authorList>
            <person name="Maclea K.S."/>
            <person name="Maynard C.R."/>
        </authorList>
    </citation>
    <scope>NUCLEOTIDE SEQUENCE [LARGE SCALE GENOMIC DNA]</scope>
    <source>
        <strain evidence="9 10">ATCC 27603</strain>
    </source>
</reference>
<evidence type="ECO:0000256" key="6">
    <source>
        <dbReference type="ARBA" id="ARBA00022840"/>
    </source>
</evidence>
<dbReference type="GO" id="GO:0016301">
    <property type="term" value="F:kinase activity"/>
    <property type="evidence" value="ECO:0007669"/>
    <property type="project" value="UniProtKB-KW"/>
</dbReference>
<dbReference type="SUPFAM" id="SSF55083">
    <property type="entry name" value="6-hydroxymethyl-7,8-dihydropterin pyrophosphokinase, HPPK"/>
    <property type="match status" value="1"/>
</dbReference>
<dbReference type="NCBIfam" id="TIGR01498">
    <property type="entry name" value="folK"/>
    <property type="match status" value="1"/>
</dbReference>
<accession>A0A3S0RCU0</accession>
<dbReference type="Gene3D" id="3.30.70.560">
    <property type="entry name" value="7,8-Dihydro-6-hydroxymethylpterin-pyrophosphokinase HPPK"/>
    <property type="match status" value="1"/>
</dbReference>
<dbReference type="PANTHER" id="PTHR43071">
    <property type="entry name" value="2-AMINO-4-HYDROXY-6-HYDROXYMETHYLDIHYDROPTERIDINE PYROPHOSPHOKINASE"/>
    <property type="match status" value="1"/>
</dbReference>
<dbReference type="EC" id="2.7.6.3" evidence="2"/>
<dbReference type="AlphaFoldDB" id="A0A3S0RCU0"/>
<evidence type="ECO:0000256" key="4">
    <source>
        <dbReference type="ARBA" id="ARBA00022741"/>
    </source>
</evidence>
<dbReference type="OrthoDB" id="9808041at2"/>
<dbReference type="GO" id="GO:0046656">
    <property type="term" value="P:folic acid biosynthetic process"/>
    <property type="evidence" value="ECO:0007669"/>
    <property type="project" value="UniProtKB-KW"/>
</dbReference>
<evidence type="ECO:0000256" key="7">
    <source>
        <dbReference type="ARBA" id="ARBA00022909"/>
    </source>
</evidence>
<dbReference type="CDD" id="cd00483">
    <property type="entry name" value="HPPK"/>
    <property type="match status" value="1"/>
</dbReference>
<evidence type="ECO:0000313" key="9">
    <source>
        <dbReference type="EMBL" id="RTR25229.1"/>
    </source>
</evidence>
<dbReference type="UniPathway" id="UPA00077">
    <property type="reaction ID" value="UER00155"/>
</dbReference>
<keyword evidence="7" id="KW-0289">Folate biosynthesis</keyword>
<dbReference type="RefSeq" id="WP_126353075.1">
    <property type="nucleotide sequence ID" value="NZ_CP086380.1"/>
</dbReference>
<evidence type="ECO:0000256" key="5">
    <source>
        <dbReference type="ARBA" id="ARBA00022777"/>
    </source>
</evidence>
<proteinExistence type="predicted"/>
<sequence length="181" mass="19110">MTEPVRSVTAYVALGANLGDALETLRWAARSLTELGEITGVSRLYHTRPVGGPPGQPDYLNAVAELQTVLSPLDLLDGLQSLEHQAGRTRNIRWEARVLDLDLILYGEAVIASERLSVPHPLAWERGFVLAPLHDLAPALSNPVTGQTVAQALGQVDQTGIVAGSGPWLGGAAPDALLSGI</sequence>
<dbReference type="GO" id="GO:0046654">
    <property type="term" value="P:tetrahydrofolate biosynthetic process"/>
    <property type="evidence" value="ECO:0007669"/>
    <property type="project" value="UniProtKB-UniPathway"/>
</dbReference>
<evidence type="ECO:0000256" key="2">
    <source>
        <dbReference type="ARBA" id="ARBA00013253"/>
    </source>
</evidence>
<name>A0A3S0RCU0_9DEIO</name>
<dbReference type="Pfam" id="PF01288">
    <property type="entry name" value="HPPK"/>
    <property type="match status" value="1"/>
</dbReference>
<dbReference type="Proteomes" id="UP000277766">
    <property type="component" value="Unassembled WGS sequence"/>
</dbReference>
<protein>
    <recommendedName>
        <fullName evidence="2">2-amino-4-hydroxy-6-hydroxymethyldihydropteridine diphosphokinase</fullName>
        <ecNumber evidence="2">2.7.6.3</ecNumber>
    </recommendedName>
</protein>
<comment type="pathway">
    <text evidence="1">Cofactor biosynthesis; tetrahydrofolate biosynthesis; 2-amino-4-hydroxy-6-hydroxymethyl-7,8-dihydropteridine diphosphate from 7,8-dihydroneopterin triphosphate: step 4/4.</text>
</comment>
<evidence type="ECO:0000313" key="10">
    <source>
        <dbReference type="Proteomes" id="UP000277766"/>
    </source>
</evidence>
<comment type="caution">
    <text evidence="9">The sequence shown here is derived from an EMBL/GenBank/DDBJ whole genome shotgun (WGS) entry which is preliminary data.</text>
</comment>
<dbReference type="EMBL" id="RXPE01000034">
    <property type="protein sequence ID" value="RTR25229.1"/>
    <property type="molecule type" value="Genomic_DNA"/>
</dbReference>
<evidence type="ECO:0000259" key="8">
    <source>
        <dbReference type="Pfam" id="PF01288"/>
    </source>
</evidence>
<feature type="domain" description="7,8-dihydro-6-hydroxymethylpterin-pyrophosphokinase" evidence="8">
    <location>
        <begin position="11"/>
        <end position="138"/>
    </location>
</feature>
<dbReference type="InterPro" id="IPR035907">
    <property type="entry name" value="Hppk_sf"/>
</dbReference>
<dbReference type="GO" id="GO:0005524">
    <property type="term" value="F:ATP binding"/>
    <property type="evidence" value="ECO:0007669"/>
    <property type="project" value="UniProtKB-KW"/>
</dbReference>
<keyword evidence="3 9" id="KW-0808">Transferase</keyword>
<keyword evidence="4" id="KW-0547">Nucleotide-binding</keyword>
<gene>
    <name evidence="9" type="primary">folK</name>
    <name evidence="9" type="ORF">EJ104_11830</name>
</gene>